<dbReference type="Gene3D" id="3.40.50.1820">
    <property type="entry name" value="alpha/beta hydrolase"/>
    <property type="match status" value="1"/>
</dbReference>
<proteinExistence type="predicted"/>
<dbReference type="PANTHER" id="PTHR48070">
    <property type="entry name" value="ESTERASE OVCA2"/>
    <property type="match status" value="1"/>
</dbReference>
<evidence type="ECO:0000256" key="1">
    <source>
        <dbReference type="ARBA" id="ARBA00022801"/>
    </source>
</evidence>
<organism evidence="3 4">
    <name type="scientific">Paramecium tetraurelia</name>
    <dbReference type="NCBI Taxonomy" id="5888"/>
    <lineage>
        <taxon>Eukaryota</taxon>
        <taxon>Sar</taxon>
        <taxon>Alveolata</taxon>
        <taxon>Ciliophora</taxon>
        <taxon>Intramacronucleata</taxon>
        <taxon>Oligohymenophorea</taxon>
        <taxon>Peniculida</taxon>
        <taxon>Parameciidae</taxon>
        <taxon>Paramecium</taxon>
    </lineage>
</organism>
<dbReference type="InterPro" id="IPR050593">
    <property type="entry name" value="LovG"/>
</dbReference>
<dbReference type="GO" id="GO:0016787">
    <property type="term" value="F:hydrolase activity"/>
    <property type="evidence" value="ECO:0000318"/>
    <property type="project" value="GO_Central"/>
</dbReference>
<dbReference type="STRING" id="5888.A0D1W9"/>
<evidence type="ECO:0000313" key="3">
    <source>
        <dbReference type="EMBL" id="CAK77036.1"/>
    </source>
</evidence>
<dbReference type="RefSeq" id="XP_001444433.1">
    <property type="nucleotide sequence ID" value="XM_001444396.1"/>
</dbReference>
<dbReference type="InParanoid" id="A0D1W9"/>
<dbReference type="GO" id="GO:0005634">
    <property type="term" value="C:nucleus"/>
    <property type="evidence" value="ECO:0000318"/>
    <property type="project" value="GO_Central"/>
</dbReference>
<evidence type="ECO:0000313" key="4">
    <source>
        <dbReference type="Proteomes" id="UP000000600"/>
    </source>
</evidence>
<keyword evidence="4" id="KW-1185">Reference proteome</keyword>
<sequence>MQYQVYSPAFEEVVKILKEQGPFFGVMGFSQGSSIAVRLASKIAAGEVDLGYDLQCFIFVSAQVNPFANTDSKSYLCRVPSLHLIGMNDFLVDRSLGLVVQFLNPYVIYHNQGHKVPTLTYEQVKELQKFFQNPAQDWTKTVYVPQLAKL</sequence>
<protein>
    <recommendedName>
        <fullName evidence="2">Serine hydrolase domain-containing protein</fullName>
    </recommendedName>
</protein>
<gene>
    <name evidence="3" type="ORF">GSPATT00012561001</name>
</gene>
<dbReference type="SUPFAM" id="SSF53474">
    <property type="entry name" value="alpha/beta-Hydrolases"/>
    <property type="match status" value="1"/>
</dbReference>
<dbReference type="AlphaFoldDB" id="A0D1W9"/>
<dbReference type="eggNOG" id="KOG2551">
    <property type="taxonomic scope" value="Eukaryota"/>
</dbReference>
<feature type="domain" description="Serine hydrolase" evidence="2">
    <location>
        <begin position="3"/>
        <end position="122"/>
    </location>
</feature>
<dbReference type="PANTHER" id="PTHR48070:SF6">
    <property type="entry name" value="ESTERASE OVCA2"/>
    <property type="match status" value="1"/>
</dbReference>
<evidence type="ECO:0000259" key="2">
    <source>
        <dbReference type="Pfam" id="PF03959"/>
    </source>
</evidence>
<dbReference type="KEGG" id="ptm:GSPATT00012561001"/>
<dbReference type="Pfam" id="PF03959">
    <property type="entry name" value="FSH1"/>
    <property type="match status" value="1"/>
</dbReference>
<dbReference type="HOGENOM" id="CLU_051938_6_0_1"/>
<dbReference type="InterPro" id="IPR005645">
    <property type="entry name" value="FSH-like_dom"/>
</dbReference>
<dbReference type="Proteomes" id="UP000000600">
    <property type="component" value="Unassembled WGS sequence"/>
</dbReference>
<dbReference type="GO" id="GO:0005737">
    <property type="term" value="C:cytoplasm"/>
    <property type="evidence" value="ECO:0000318"/>
    <property type="project" value="GO_Central"/>
</dbReference>
<reference evidence="3 4" key="1">
    <citation type="journal article" date="2006" name="Nature">
        <title>Global trends of whole-genome duplications revealed by the ciliate Paramecium tetraurelia.</title>
        <authorList>
            <consortium name="Genoscope"/>
            <person name="Aury J.-M."/>
            <person name="Jaillon O."/>
            <person name="Duret L."/>
            <person name="Noel B."/>
            <person name="Jubin C."/>
            <person name="Porcel B.M."/>
            <person name="Segurens B."/>
            <person name="Daubin V."/>
            <person name="Anthouard V."/>
            <person name="Aiach N."/>
            <person name="Arnaiz O."/>
            <person name="Billaut A."/>
            <person name="Beisson J."/>
            <person name="Blanc I."/>
            <person name="Bouhouche K."/>
            <person name="Camara F."/>
            <person name="Duharcourt S."/>
            <person name="Guigo R."/>
            <person name="Gogendeau D."/>
            <person name="Katinka M."/>
            <person name="Keller A.-M."/>
            <person name="Kissmehl R."/>
            <person name="Klotz C."/>
            <person name="Koll F."/>
            <person name="Le Moue A."/>
            <person name="Lepere C."/>
            <person name="Malinsky S."/>
            <person name="Nowacki M."/>
            <person name="Nowak J.K."/>
            <person name="Plattner H."/>
            <person name="Poulain J."/>
            <person name="Ruiz F."/>
            <person name="Serrano V."/>
            <person name="Zagulski M."/>
            <person name="Dessen P."/>
            <person name="Betermier M."/>
            <person name="Weissenbach J."/>
            <person name="Scarpelli C."/>
            <person name="Schachter V."/>
            <person name="Sperling L."/>
            <person name="Meyer E."/>
            <person name="Cohen J."/>
            <person name="Wincker P."/>
        </authorList>
    </citation>
    <scope>NUCLEOTIDE SEQUENCE [LARGE SCALE GENOMIC DNA]</scope>
    <source>
        <strain evidence="3 4">Stock d4-2</strain>
    </source>
</reference>
<dbReference type="EMBL" id="CT868252">
    <property type="protein sequence ID" value="CAK77036.1"/>
    <property type="molecule type" value="Genomic_DNA"/>
</dbReference>
<dbReference type="OrthoDB" id="286831at2759"/>
<dbReference type="OMA" id="NDFLVDR"/>
<dbReference type="InterPro" id="IPR029058">
    <property type="entry name" value="AB_hydrolase_fold"/>
</dbReference>
<accession>A0D1W9</accession>
<name>A0D1W9_PARTE</name>
<keyword evidence="1" id="KW-0378">Hydrolase</keyword>
<dbReference type="GeneID" id="5030218"/>